<reference evidence="2" key="1">
    <citation type="submission" date="2022-06" db="EMBL/GenBank/DDBJ databases">
        <authorList>
            <person name="Ping M."/>
        </authorList>
    </citation>
    <scope>NUCLEOTIDE SEQUENCE</scope>
    <source>
        <strain evidence="2">JCM11759T</strain>
    </source>
</reference>
<keyword evidence="3" id="KW-1185">Reference proteome</keyword>
<evidence type="ECO:0000256" key="1">
    <source>
        <dbReference type="SAM" id="Phobius"/>
    </source>
</evidence>
<name>A0ABY5D9G0_9ACTN</name>
<keyword evidence="1" id="KW-1133">Transmembrane helix</keyword>
<sequence length="168" mass="17992">MDVYRERAHLVAHLAALFPAVLSYSDPEEPDWPVLTMDTPAGQMSWHLAPSDLDLVAHVQVVPAEDPRARWDFHTTDMKYARLAALTKETATMHEAPTPAPTPERDARSRGLRTLLQALAVTVLVGAATAVSELATDGGVLTLATVATAAGTGALMAVAAYVQRRLGR</sequence>
<organism evidence="2 3">
    <name type="scientific">Nocardiopsis exhalans</name>
    <dbReference type="NCBI Taxonomy" id="163604"/>
    <lineage>
        <taxon>Bacteria</taxon>
        <taxon>Bacillati</taxon>
        <taxon>Actinomycetota</taxon>
        <taxon>Actinomycetes</taxon>
        <taxon>Streptosporangiales</taxon>
        <taxon>Nocardiopsidaceae</taxon>
        <taxon>Nocardiopsis</taxon>
    </lineage>
</organism>
<accession>A0ABY5D9G0</accession>
<protein>
    <submittedName>
        <fullName evidence="2">Uncharacterized protein</fullName>
    </submittedName>
</protein>
<keyword evidence="1" id="KW-0812">Transmembrane</keyword>
<dbReference type="EMBL" id="CP099837">
    <property type="protein sequence ID" value="USY19736.1"/>
    <property type="molecule type" value="Genomic_DNA"/>
</dbReference>
<feature type="transmembrane region" description="Helical" evidence="1">
    <location>
        <begin position="141"/>
        <end position="162"/>
    </location>
</feature>
<evidence type="ECO:0000313" key="2">
    <source>
        <dbReference type="EMBL" id="USY19736.1"/>
    </source>
</evidence>
<feature type="transmembrane region" description="Helical" evidence="1">
    <location>
        <begin position="115"/>
        <end position="135"/>
    </location>
</feature>
<gene>
    <name evidence="2" type="ORF">NE857_31655</name>
</gene>
<dbReference type="Proteomes" id="UP001055940">
    <property type="component" value="Chromosome"/>
</dbReference>
<evidence type="ECO:0000313" key="3">
    <source>
        <dbReference type="Proteomes" id="UP001055940"/>
    </source>
</evidence>
<keyword evidence="1" id="KW-0472">Membrane</keyword>
<proteinExistence type="predicted"/>
<dbReference type="RefSeq" id="WP_254418928.1">
    <property type="nucleotide sequence ID" value="NZ_CP099837.1"/>
</dbReference>